<name>A0A229UH87_9BACL</name>
<dbReference type="PANTHER" id="PTHR43649:SF12">
    <property type="entry name" value="DIACETYLCHITOBIOSE BINDING PROTEIN DASA"/>
    <property type="match status" value="1"/>
</dbReference>
<dbReference type="PANTHER" id="PTHR43649">
    <property type="entry name" value="ARABINOSE-BINDING PROTEIN-RELATED"/>
    <property type="match status" value="1"/>
</dbReference>
<dbReference type="RefSeq" id="WP_094018399.1">
    <property type="nucleotide sequence ID" value="NZ_NMQW01000057.1"/>
</dbReference>
<proteinExistence type="predicted"/>
<evidence type="ECO:0000256" key="1">
    <source>
        <dbReference type="SAM" id="MobiDB-lite"/>
    </source>
</evidence>
<dbReference type="CDD" id="cd13581">
    <property type="entry name" value="PBP2_AlgQ_like_2"/>
    <property type="match status" value="1"/>
</dbReference>
<sequence length="560" mass="62511">MKRTTKGMLAFVLGISVALSGCSGGGDEGSGGKVDSSKPGAAVNPAGQFPITNEKTTIKVLMKGSASVEDFATNEFTKWLEQKTNIHIDWEVAPEKSATEKLNLVLSSGDYPDVIMGFGVSPTQMMINGSQGVFLPLNSLIDKYGVEIQKMFKENPIYKDLITAPDGNIYALPQVNECYHCMYKQRMWIHKPWLDKLGLKMPTTTDEFYEVLKAFKTKDPNGNGKADEIPLSGSIQAGASNLFSEQMLDSFLMNAFTYDHDTKKLYLDNGKVTVPYNKPEWKEGLKYIRKLYAEGLIDPQALTQDNNQLKKLGENPDTVILGASSGHNMGSLTTLGAKSGRWLTYEAVPPLKGPNGFQTAAYHPYVVGNGQYIITKNAKNPEAAFRLADFLFNSPDTALRWYAGVEGKEWRYAEKGEIGINGKPAIWKQLTPWGGVQNVNWGQTGPGYRSSDFRLGEAQNPEQPLEVILYNQTKEKMEPYQMKIDKVMPPVFFTAEQASEIADMEKTILDHVKEMMARFITGDSDIDKGWDAYVKNLDNMNLKRYLEIYQTAYDAKFKKK</sequence>
<comment type="caution">
    <text evidence="3">The sequence shown here is derived from an EMBL/GenBank/DDBJ whole genome shotgun (WGS) entry which is preliminary data.</text>
</comment>
<evidence type="ECO:0000313" key="3">
    <source>
        <dbReference type="EMBL" id="OXM82757.1"/>
    </source>
</evidence>
<dbReference type="Pfam" id="PF01547">
    <property type="entry name" value="SBP_bac_1"/>
    <property type="match status" value="1"/>
</dbReference>
<dbReference type="Gene3D" id="3.40.190.10">
    <property type="entry name" value="Periplasmic binding protein-like II"/>
    <property type="match status" value="2"/>
</dbReference>
<accession>A0A229UH87</accession>
<keyword evidence="4" id="KW-1185">Reference proteome</keyword>
<evidence type="ECO:0000313" key="4">
    <source>
        <dbReference type="Proteomes" id="UP000215509"/>
    </source>
</evidence>
<dbReference type="Proteomes" id="UP000215509">
    <property type="component" value="Unassembled WGS sequence"/>
</dbReference>
<dbReference type="InterPro" id="IPR006059">
    <property type="entry name" value="SBP"/>
</dbReference>
<reference evidence="3 4" key="1">
    <citation type="submission" date="2017-07" db="EMBL/GenBank/DDBJ databases">
        <title>Genome sequencing and assembly of Paenibacillus rigui.</title>
        <authorList>
            <person name="Mayilraj S."/>
        </authorList>
    </citation>
    <scope>NUCLEOTIDE SEQUENCE [LARGE SCALE GENOMIC DNA]</scope>
    <source>
        <strain evidence="3 4">JCM 16352</strain>
    </source>
</reference>
<evidence type="ECO:0000256" key="2">
    <source>
        <dbReference type="SAM" id="SignalP"/>
    </source>
</evidence>
<feature type="chain" id="PRO_5039236221" evidence="2">
    <location>
        <begin position="21"/>
        <end position="560"/>
    </location>
</feature>
<dbReference type="PROSITE" id="PS51257">
    <property type="entry name" value="PROKAR_LIPOPROTEIN"/>
    <property type="match status" value="1"/>
</dbReference>
<dbReference type="EMBL" id="NMQW01000057">
    <property type="protein sequence ID" value="OXM82757.1"/>
    <property type="molecule type" value="Genomic_DNA"/>
</dbReference>
<keyword evidence="2" id="KW-0732">Signal</keyword>
<feature type="signal peptide" evidence="2">
    <location>
        <begin position="1"/>
        <end position="20"/>
    </location>
</feature>
<gene>
    <name evidence="3" type="ORF">CF651_29250</name>
</gene>
<dbReference type="AlphaFoldDB" id="A0A229UH87"/>
<dbReference type="SUPFAM" id="SSF53850">
    <property type="entry name" value="Periplasmic binding protein-like II"/>
    <property type="match status" value="1"/>
</dbReference>
<organism evidence="3 4">
    <name type="scientific">Paenibacillus rigui</name>
    <dbReference type="NCBI Taxonomy" id="554312"/>
    <lineage>
        <taxon>Bacteria</taxon>
        <taxon>Bacillati</taxon>
        <taxon>Bacillota</taxon>
        <taxon>Bacilli</taxon>
        <taxon>Bacillales</taxon>
        <taxon>Paenibacillaceae</taxon>
        <taxon>Paenibacillus</taxon>
    </lineage>
</organism>
<dbReference type="OrthoDB" id="9787283at2"/>
<feature type="region of interest" description="Disordered" evidence="1">
    <location>
        <begin position="26"/>
        <end position="46"/>
    </location>
</feature>
<dbReference type="InterPro" id="IPR050490">
    <property type="entry name" value="Bact_solute-bd_prot1"/>
</dbReference>
<protein>
    <submittedName>
        <fullName evidence="3">ABC transporter substrate-binding protein</fullName>
    </submittedName>
</protein>